<gene>
    <name evidence="2" type="ORF">K458DRAFT_146248</name>
</gene>
<keyword evidence="3" id="KW-1185">Reference proteome</keyword>
<feature type="compositionally biased region" description="Polar residues" evidence="1">
    <location>
        <begin position="38"/>
        <end position="51"/>
    </location>
</feature>
<name>A0A6G1JDQ2_9PLEO</name>
<feature type="region of interest" description="Disordered" evidence="1">
    <location>
        <begin position="38"/>
        <end position="75"/>
    </location>
</feature>
<organism evidence="2 3">
    <name type="scientific">Lentithecium fluviatile CBS 122367</name>
    <dbReference type="NCBI Taxonomy" id="1168545"/>
    <lineage>
        <taxon>Eukaryota</taxon>
        <taxon>Fungi</taxon>
        <taxon>Dikarya</taxon>
        <taxon>Ascomycota</taxon>
        <taxon>Pezizomycotina</taxon>
        <taxon>Dothideomycetes</taxon>
        <taxon>Pleosporomycetidae</taxon>
        <taxon>Pleosporales</taxon>
        <taxon>Massarineae</taxon>
        <taxon>Lentitheciaceae</taxon>
        <taxon>Lentithecium</taxon>
    </lineage>
</organism>
<dbReference type="AlphaFoldDB" id="A0A6G1JDQ2"/>
<evidence type="ECO:0000313" key="3">
    <source>
        <dbReference type="Proteomes" id="UP000799291"/>
    </source>
</evidence>
<dbReference type="EMBL" id="MU005573">
    <property type="protein sequence ID" value="KAF2688295.1"/>
    <property type="molecule type" value="Genomic_DNA"/>
</dbReference>
<accession>A0A6G1JDQ2</accession>
<evidence type="ECO:0000313" key="2">
    <source>
        <dbReference type="EMBL" id="KAF2688295.1"/>
    </source>
</evidence>
<protein>
    <submittedName>
        <fullName evidence="2">Uncharacterized protein</fullName>
    </submittedName>
</protein>
<sequence>MAVASSSRAPPIVYARRCSSRNKYCTFLVNNKPLLQSTSIKPNLPASQNPIPSSPPSKQEIPIHPSRTSRLHNHVPSSLFLRSHRLFGHPTCPIRTPN</sequence>
<dbReference type="Proteomes" id="UP000799291">
    <property type="component" value="Unassembled WGS sequence"/>
</dbReference>
<reference evidence="2" key="1">
    <citation type="journal article" date="2020" name="Stud. Mycol.">
        <title>101 Dothideomycetes genomes: a test case for predicting lifestyles and emergence of pathogens.</title>
        <authorList>
            <person name="Haridas S."/>
            <person name="Albert R."/>
            <person name="Binder M."/>
            <person name="Bloem J."/>
            <person name="Labutti K."/>
            <person name="Salamov A."/>
            <person name="Andreopoulos B."/>
            <person name="Baker S."/>
            <person name="Barry K."/>
            <person name="Bills G."/>
            <person name="Bluhm B."/>
            <person name="Cannon C."/>
            <person name="Castanera R."/>
            <person name="Culley D."/>
            <person name="Daum C."/>
            <person name="Ezra D."/>
            <person name="Gonzalez J."/>
            <person name="Henrissat B."/>
            <person name="Kuo A."/>
            <person name="Liang C."/>
            <person name="Lipzen A."/>
            <person name="Lutzoni F."/>
            <person name="Magnuson J."/>
            <person name="Mondo S."/>
            <person name="Nolan M."/>
            <person name="Ohm R."/>
            <person name="Pangilinan J."/>
            <person name="Park H.-J."/>
            <person name="Ramirez L."/>
            <person name="Alfaro M."/>
            <person name="Sun H."/>
            <person name="Tritt A."/>
            <person name="Yoshinaga Y."/>
            <person name="Zwiers L.-H."/>
            <person name="Turgeon B."/>
            <person name="Goodwin S."/>
            <person name="Spatafora J."/>
            <person name="Crous P."/>
            <person name="Grigoriev I."/>
        </authorList>
    </citation>
    <scope>NUCLEOTIDE SEQUENCE</scope>
    <source>
        <strain evidence="2">CBS 122367</strain>
    </source>
</reference>
<proteinExistence type="predicted"/>
<evidence type="ECO:0000256" key="1">
    <source>
        <dbReference type="SAM" id="MobiDB-lite"/>
    </source>
</evidence>